<comment type="caution">
    <text evidence="4">The sequence shown here is derived from an EMBL/GenBank/DDBJ whole genome shotgun (WGS) entry which is preliminary data.</text>
</comment>
<evidence type="ECO:0000313" key="5">
    <source>
        <dbReference type="Proteomes" id="UP001299970"/>
    </source>
</evidence>
<dbReference type="EMBL" id="JAKXMK010000011">
    <property type="protein sequence ID" value="MCH6166928.1"/>
    <property type="molecule type" value="Genomic_DNA"/>
</dbReference>
<evidence type="ECO:0000313" key="4">
    <source>
        <dbReference type="EMBL" id="MCH6166928.1"/>
    </source>
</evidence>
<comment type="similarity">
    <text evidence="1">Belongs to the short-chain dehydrogenases/reductases (SDR) family.</text>
</comment>
<dbReference type="Gene3D" id="3.40.50.720">
    <property type="entry name" value="NAD(P)-binding Rossmann-like Domain"/>
    <property type="match status" value="1"/>
</dbReference>
<reference evidence="4 5" key="1">
    <citation type="submission" date="2022-03" db="EMBL/GenBank/DDBJ databases">
        <title>Pseudonocardia alaer sp. nov., a novel actinomycete isolated from reed forest soil.</title>
        <authorList>
            <person name="Wang L."/>
        </authorList>
    </citation>
    <scope>NUCLEOTIDE SEQUENCE [LARGE SCALE GENOMIC DNA]</scope>
    <source>
        <strain evidence="4 5">Y-16303</strain>
    </source>
</reference>
<dbReference type="SMART" id="SM00822">
    <property type="entry name" value="PKS_KR"/>
    <property type="match status" value="1"/>
</dbReference>
<proteinExistence type="inferred from homology"/>
<name>A0ABS9TEV0_9PSEU</name>
<evidence type="ECO:0000256" key="2">
    <source>
        <dbReference type="ARBA" id="ARBA00023002"/>
    </source>
</evidence>
<keyword evidence="5" id="KW-1185">Reference proteome</keyword>
<dbReference type="Proteomes" id="UP001299970">
    <property type="component" value="Unassembled WGS sequence"/>
</dbReference>
<dbReference type="InterPro" id="IPR020904">
    <property type="entry name" value="Sc_DH/Rdtase_CS"/>
</dbReference>
<evidence type="ECO:0000256" key="1">
    <source>
        <dbReference type="ARBA" id="ARBA00006484"/>
    </source>
</evidence>
<dbReference type="InterPro" id="IPR002347">
    <property type="entry name" value="SDR_fam"/>
</dbReference>
<protein>
    <submittedName>
        <fullName evidence="4">3-oxoacyl-ACP reductase FabG</fullName>
    </submittedName>
</protein>
<gene>
    <name evidence="4" type="ORF">MMF94_14665</name>
</gene>
<evidence type="ECO:0000259" key="3">
    <source>
        <dbReference type="SMART" id="SM00822"/>
    </source>
</evidence>
<dbReference type="PRINTS" id="PR00080">
    <property type="entry name" value="SDRFAMILY"/>
</dbReference>
<dbReference type="PROSITE" id="PS00061">
    <property type="entry name" value="ADH_SHORT"/>
    <property type="match status" value="1"/>
</dbReference>
<dbReference type="InterPro" id="IPR057326">
    <property type="entry name" value="KR_dom"/>
</dbReference>
<dbReference type="InterPro" id="IPR036291">
    <property type="entry name" value="NAD(P)-bd_dom_sf"/>
</dbReference>
<dbReference type="Pfam" id="PF13561">
    <property type="entry name" value="adh_short_C2"/>
    <property type="match status" value="1"/>
</dbReference>
<accession>A0ABS9TEV0</accession>
<dbReference type="SUPFAM" id="SSF51735">
    <property type="entry name" value="NAD(P)-binding Rossmann-fold domains"/>
    <property type="match status" value="1"/>
</dbReference>
<dbReference type="PRINTS" id="PR00081">
    <property type="entry name" value="GDHRDH"/>
</dbReference>
<dbReference type="RefSeq" id="WP_241036961.1">
    <property type="nucleotide sequence ID" value="NZ_BAAAJF010000036.1"/>
</dbReference>
<feature type="domain" description="Ketoreductase" evidence="3">
    <location>
        <begin position="11"/>
        <end position="190"/>
    </location>
</feature>
<dbReference type="PANTHER" id="PTHR43639:SF1">
    <property type="entry name" value="SHORT-CHAIN DEHYDROGENASE_REDUCTASE FAMILY PROTEIN"/>
    <property type="match status" value="1"/>
</dbReference>
<organism evidence="4 5">
    <name type="scientific">Pseudonocardia alaniniphila</name>
    <dbReference type="NCBI Taxonomy" id="75291"/>
    <lineage>
        <taxon>Bacteria</taxon>
        <taxon>Bacillati</taxon>
        <taxon>Actinomycetota</taxon>
        <taxon>Actinomycetes</taxon>
        <taxon>Pseudonocardiales</taxon>
        <taxon>Pseudonocardiaceae</taxon>
        <taxon>Pseudonocardia</taxon>
    </lineage>
</organism>
<keyword evidence="2" id="KW-0560">Oxidoreductase</keyword>
<dbReference type="PANTHER" id="PTHR43639">
    <property type="entry name" value="OXIDOREDUCTASE, SHORT-CHAIN DEHYDROGENASE/REDUCTASE FAMILY (AFU_ORTHOLOGUE AFUA_5G02870)"/>
    <property type="match status" value="1"/>
</dbReference>
<sequence length="250" mass="25099">MNETVGPLDGKVALVTGGSRGIGAGIAKRLAADGATVALTYASSKDQAEQVAADIAAAGGTAFAIHADSTVEADVIGSVTETVSQFGRLDILVNNAGGGSFARIDEMPMADIDRTLAVNVRAVIVAIRESLKHMGEGSRIINIGSINAERVPFPGISIYAASKGAIAGLTKGLARELAPKGITINNVQPGPVNTDSNSADGPAAPLMLSAMALDRFGDASEIGAFVSFLAGPDGGFVTGASLNIDGGYTS</sequence>